<dbReference type="PATRIC" id="fig|1263868.3.peg.4279"/>
<name>M5S1N0_9BACT</name>
<dbReference type="Gene3D" id="3.90.1010.10">
    <property type="match status" value="1"/>
</dbReference>
<dbReference type="Pfam" id="PF02657">
    <property type="entry name" value="SufE"/>
    <property type="match status" value="1"/>
</dbReference>
<dbReference type="STRING" id="1263868.RESH_03960"/>
<dbReference type="InterPro" id="IPR003808">
    <property type="entry name" value="Fe-S_metab-assoc_dom"/>
</dbReference>
<dbReference type="PANTHER" id="PTHR43597">
    <property type="entry name" value="SULFUR ACCEPTOR PROTEIN CSDE"/>
    <property type="match status" value="1"/>
</dbReference>
<dbReference type="SUPFAM" id="SSF82649">
    <property type="entry name" value="SufE/NifU"/>
    <property type="match status" value="1"/>
</dbReference>
<comment type="caution">
    <text evidence="3">The sequence shown here is derived from an EMBL/GenBank/DDBJ whole genome shotgun (WGS) entry which is preliminary data.</text>
</comment>
<sequence>MQDLTIDELYEEFEDLPDWDERCDYLIDLGFNLPELPAEAKTEENRVHGCQSNVWLVADIKESSPPTVGFLANSDAVIVNGLIAVLAALYSGKTPQEIISIDAQEVFKKLGLERHLSPQRRNGLYSMVQRVRELAVQAEAQS</sequence>
<comment type="similarity">
    <text evidence="1">Belongs to the SufE family.</text>
</comment>
<evidence type="ECO:0000313" key="3">
    <source>
        <dbReference type="EMBL" id="EMI25460.1"/>
    </source>
</evidence>
<dbReference type="PANTHER" id="PTHR43597:SF5">
    <property type="entry name" value="SUFE-LIKE PROTEIN 2, CHLOROPLASTIC"/>
    <property type="match status" value="1"/>
</dbReference>
<protein>
    <submittedName>
        <fullName evidence="3">Fe-S metabolism associated SufE</fullName>
    </submittedName>
</protein>
<dbReference type="RefSeq" id="WP_008668924.1">
    <property type="nucleotide sequence ID" value="NZ_ANOF01000125.1"/>
</dbReference>
<organism evidence="3 4">
    <name type="scientific">Rhodopirellula europaea SH398</name>
    <dbReference type="NCBI Taxonomy" id="1263868"/>
    <lineage>
        <taxon>Bacteria</taxon>
        <taxon>Pseudomonadati</taxon>
        <taxon>Planctomycetota</taxon>
        <taxon>Planctomycetia</taxon>
        <taxon>Pirellulales</taxon>
        <taxon>Pirellulaceae</taxon>
        <taxon>Rhodopirellula</taxon>
    </lineage>
</organism>
<proteinExistence type="inferred from homology"/>
<accession>M5S1N0</accession>
<feature type="domain" description="Fe-S metabolism associated" evidence="2">
    <location>
        <begin position="11"/>
        <end position="133"/>
    </location>
</feature>
<reference evidence="3 4" key="1">
    <citation type="journal article" date="2013" name="Mar. Genomics">
        <title>Expression of sulfatases in Rhodopirellula baltica and the diversity of sulfatases in the genus Rhodopirellula.</title>
        <authorList>
            <person name="Wegner C.E."/>
            <person name="Richter-Heitmann T."/>
            <person name="Klindworth A."/>
            <person name="Klockow C."/>
            <person name="Richter M."/>
            <person name="Achstetter T."/>
            <person name="Glockner F.O."/>
            <person name="Harder J."/>
        </authorList>
    </citation>
    <scope>NUCLEOTIDE SEQUENCE [LARGE SCALE GENOMIC DNA]</scope>
    <source>
        <strain evidence="3 4">SH398</strain>
    </source>
</reference>
<dbReference type="OrthoDB" id="9799320at2"/>
<dbReference type="Proteomes" id="UP000011996">
    <property type="component" value="Unassembled WGS sequence"/>
</dbReference>
<evidence type="ECO:0000259" key="2">
    <source>
        <dbReference type="Pfam" id="PF02657"/>
    </source>
</evidence>
<dbReference type="EMBL" id="ANOF01000125">
    <property type="protein sequence ID" value="EMI25460.1"/>
    <property type="molecule type" value="Genomic_DNA"/>
</dbReference>
<dbReference type="AlphaFoldDB" id="M5S1N0"/>
<evidence type="ECO:0000313" key="4">
    <source>
        <dbReference type="Proteomes" id="UP000011996"/>
    </source>
</evidence>
<evidence type="ECO:0000256" key="1">
    <source>
        <dbReference type="ARBA" id="ARBA00010282"/>
    </source>
</evidence>
<gene>
    <name evidence="3" type="ORF">RESH_03960</name>
</gene>